<dbReference type="Gene3D" id="3.30.360.10">
    <property type="entry name" value="Dihydrodipicolinate Reductase, domain 2"/>
    <property type="match status" value="1"/>
</dbReference>
<proteinExistence type="predicted"/>
<dbReference type="PANTHER" id="PTHR43818">
    <property type="entry name" value="BCDNA.GH03377"/>
    <property type="match status" value="1"/>
</dbReference>
<accession>A0A6J4U3S9</accession>
<feature type="domain" description="Gfo/Idh/MocA-like oxidoreductase N-terminal" evidence="2">
    <location>
        <begin position="5"/>
        <end position="124"/>
    </location>
</feature>
<dbReference type="InterPro" id="IPR036291">
    <property type="entry name" value="NAD(P)-bd_dom_sf"/>
</dbReference>
<organism evidence="3">
    <name type="scientific">uncultured Thermomicrobiales bacterium</name>
    <dbReference type="NCBI Taxonomy" id="1645740"/>
    <lineage>
        <taxon>Bacteria</taxon>
        <taxon>Pseudomonadati</taxon>
        <taxon>Thermomicrobiota</taxon>
        <taxon>Thermomicrobia</taxon>
        <taxon>Thermomicrobiales</taxon>
        <taxon>environmental samples</taxon>
    </lineage>
</organism>
<dbReference type="AlphaFoldDB" id="A0A6J4U3S9"/>
<keyword evidence="1" id="KW-0560">Oxidoreductase</keyword>
<evidence type="ECO:0000313" key="3">
    <source>
        <dbReference type="EMBL" id="CAA9539941.1"/>
    </source>
</evidence>
<dbReference type="SUPFAM" id="SSF51735">
    <property type="entry name" value="NAD(P)-binding Rossmann-fold domains"/>
    <property type="match status" value="1"/>
</dbReference>
<reference evidence="3" key="1">
    <citation type="submission" date="2020-02" db="EMBL/GenBank/DDBJ databases">
        <authorList>
            <person name="Meier V. D."/>
        </authorList>
    </citation>
    <scope>NUCLEOTIDE SEQUENCE</scope>
    <source>
        <strain evidence="3">AVDCRST_MAG49</strain>
    </source>
</reference>
<evidence type="ECO:0000256" key="1">
    <source>
        <dbReference type="ARBA" id="ARBA00023002"/>
    </source>
</evidence>
<dbReference type="Gene3D" id="3.40.50.720">
    <property type="entry name" value="NAD(P)-binding Rossmann-like Domain"/>
    <property type="match status" value="1"/>
</dbReference>
<protein>
    <recommendedName>
        <fullName evidence="2">Gfo/Idh/MocA-like oxidoreductase N-terminal domain-containing protein</fullName>
    </recommendedName>
</protein>
<dbReference type="GO" id="GO:0016491">
    <property type="term" value="F:oxidoreductase activity"/>
    <property type="evidence" value="ECO:0007669"/>
    <property type="project" value="UniProtKB-KW"/>
</dbReference>
<dbReference type="InterPro" id="IPR050463">
    <property type="entry name" value="Gfo/Idh/MocA_oxidrdct_glycsds"/>
</dbReference>
<dbReference type="PANTHER" id="PTHR43818:SF11">
    <property type="entry name" value="BCDNA.GH03377"/>
    <property type="match status" value="1"/>
</dbReference>
<dbReference type="GO" id="GO:0000166">
    <property type="term" value="F:nucleotide binding"/>
    <property type="evidence" value="ECO:0007669"/>
    <property type="project" value="InterPro"/>
</dbReference>
<gene>
    <name evidence="3" type="ORF">AVDCRST_MAG49-745</name>
</gene>
<sequence>MDKLRLGYVGCGFMAQRVHIPNFVSLPDCEVVALAELRPELGRKVQTRFGIPTLYRDHQELLADPDVQAVAMSAAFSVQGDLARDALQAGKDVFVEKPMAVSVPQADSILAAARRSGKKLMVGYMKRYDVGNELVKAKLDQFRTSGELGALTFARNHGFGGEWIAGLDIPVDTTDEPMPAVPPIGPDWLPERFLKPYVSYLQQYTHNVNLLRYFLDAGDDVGVRAVDLDEDGYSGVVVLDMAGTRVVLETGHISHHRWDEHTQVYFRDGWVKTWAPPLLLRQVPAEVEVYRAGGEQTFSRPIPQPGWTWSYKREAEHFVRCLRTGEPFRSSGEDTRTDVRIFEDIYRAYLAQLGSL</sequence>
<evidence type="ECO:0000259" key="2">
    <source>
        <dbReference type="Pfam" id="PF01408"/>
    </source>
</evidence>
<dbReference type="Pfam" id="PF01408">
    <property type="entry name" value="GFO_IDH_MocA"/>
    <property type="match status" value="1"/>
</dbReference>
<name>A0A6J4U3S9_9BACT</name>
<dbReference type="InterPro" id="IPR000683">
    <property type="entry name" value="Gfo/Idh/MocA-like_OxRdtase_N"/>
</dbReference>
<dbReference type="EMBL" id="CADCWG010000046">
    <property type="protein sequence ID" value="CAA9539941.1"/>
    <property type="molecule type" value="Genomic_DNA"/>
</dbReference>